<gene>
    <name evidence="2" type="ORF">RND81_08G104000</name>
</gene>
<dbReference type="EMBL" id="JBDFQZ010000008">
    <property type="protein sequence ID" value="KAK9698434.1"/>
    <property type="molecule type" value="Genomic_DNA"/>
</dbReference>
<evidence type="ECO:0000313" key="2">
    <source>
        <dbReference type="EMBL" id="KAK9698434.1"/>
    </source>
</evidence>
<accession>A0AAW1J767</accession>
<feature type="chain" id="PRO_5044013446" evidence="1">
    <location>
        <begin position="23"/>
        <end position="77"/>
    </location>
</feature>
<sequence>MVGEKFLKLICLLILLTTVALSFSAKVVESRSLDAKIGVDDIVNVIACQTHVDCNNIDCPHLCPALCINSHCDCSCS</sequence>
<organism evidence="2 3">
    <name type="scientific">Saponaria officinalis</name>
    <name type="common">Common soapwort</name>
    <name type="synonym">Lychnis saponaria</name>
    <dbReference type="NCBI Taxonomy" id="3572"/>
    <lineage>
        <taxon>Eukaryota</taxon>
        <taxon>Viridiplantae</taxon>
        <taxon>Streptophyta</taxon>
        <taxon>Embryophyta</taxon>
        <taxon>Tracheophyta</taxon>
        <taxon>Spermatophyta</taxon>
        <taxon>Magnoliopsida</taxon>
        <taxon>eudicotyledons</taxon>
        <taxon>Gunneridae</taxon>
        <taxon>Pentapetalae</taxon>
        <taxon>Caryophyllales</taxon>
        <taxon>Caryophyllaceae</taxon>
        <taxon>Caryophylleae</taxon>
        <taxon>Saponaria</taxon>
    </lineage>
</organism>
<evidence type="ECO:0000313" key="3">
    <source>
        <dbReference type="Proteomes" id="UP001443914"/>
    </source>
</evidence>
<reference evidence="2" key="1">
    <citation type="submission" date="2024-03" db="EMBL/GenBank/DDBJ databases">
        <title>WGS assembly of Saponaria officinalis var. Norfolk2.</title>
        <authorList>
            <person name="Jenkins J."/>
            <person name="Shu S."/>
            <person name="Grimwood J."/>
            <person name="Barry K."/>
            <person name="Goodstein D."/>
            <person name="Schmutz J."/>
            <person name="Leebens-Mack J."/>
            <person name="Osbourn A."/>
        </authorList>
    </citation>
    <scope>NUCLEOTIDE SEQUENCE [LARGE SCALE GENOMIC DNA]</scope>
    <source>
        <strain evidence="2">JIC</strain>
    </source>
</reference>
<dbReference type="AlphaFoldDB" id="A0AAW1J767"/>
<keyword evidence="3" id="KW-1185">Reference proteome</keyword>
<proteinExistence type="predicted"/>
<protein>
    <submittedName>
        <fullName evidence="2">Uncharacterized protein</fullName>
    </submittedName>
</protein>
<evidence type="ECO:0000256" key="1">
    <source>
        <dbReference type="SAM" id="SignalP"/>
    </source>
</evidence>
<feature type="signal peptide" evidence="1">
    <location>
        <begin position="1"/>
        <end position="22"/>
    </location>
</feature>
<keyword evidence="1" id="KW-0732">Signal</keyword>
<comment type="caution">
    <text evidence="2">The sequence shown here is derived from an EMBL/GenBank/DDBJ whole genome shotgun (WGS) entry which is preliminary data.</text>
</comment>
<name>A0AAW1J767_SAPOF</name>
<dbReference type="Proteomes" id="UP001443914">
    <property type="component" value="Unassembled WGS sequence"/>
</dbReference>